<keyword evidence="3 10" id="KW-0812">Transmembrane</keyword>
<dbReference type="EC" id="2.5.1.141" evidence="11"/>
<dbReference type="AlphaFoldDB" id="A0AAJ5YP32"/>
<evidence type="ECO:0000256" key="4">
    <source>
        <dbReference type="ARBA" id="ARBA00022989"/>
    </source>
</evidence>
<reference evidence="11 12" key="1">
    <citation type="submission" date="2023-03" db="EMBL/GenBank/DDBJ databases">
        <title>Mating type loci evolution in Malassezia.</title>
        <authorList>
            <person name="Coelho M.A."/>
        </authorList>
    </citation>
    <scope>NUCLEOTIDE SEQUENCE [LARGE SCALE GENOMIC DNA]</scope>
    <source>
        <strain evidence="11 12">CBS 9725</strain>
    </source>
</reference>
<gene>
    <name evidence="11" type="primary">COX10_1</name>
    <name evidence="11" type="ORF">MYAM1_000200</name>
</gene>
<feature type="compositionally biased region" description="Basic and acidic residues" evidence="9">
    <location>
        <begin position="183"/>
        <end position="199"/>
    </location>
</feature>
<accession>A0AAJ5YP32</accession>
<dbReference type="Pfam" id="PF07798">
    <property type="entry name" value="CCDC90-like"/>
    <property type="match status" value="1"/>
</dbReference>
<comment type="subcellular location">
    <subcellularLocation>
        <location evidence="2">Membrane</location>
    </subcellularLocation>
    <subcellularLocation>
        <location evidence="1">Mitochondrion</location>
    </subcellularLocation>
</comment>
<name>A0AAJ5YP32_9BASI</name>
<dbReference type="PANTHER" id="PTHR14360">
    <property type="entry name" value="PROTEIN FMP32, MITOCHONDRIAL"/>
    <property type="match status" value="1"/>
</dbReference>
<keyword evidence="12" id="KW-1185">Reference proteome</keyword>
<dbReference type="GO" id="GO:0008495">
    <property type="term" value="F:protoheme IX farnesyltransferase activity"/>
    <property type="evidence" value="ECO:0007669"/>
    <property type="project" value="UniProtKB-EC"/>
</dbReference>
<evidence type="ECO:0000256" key="6">
    <source>
        <dbReference type="ARBA" id="ARBA00023128"/>
    </source>
</evidence>
<feature type="compositionally biased region" description="Low complexity" evidence="9">
    <location>
        <begin position="59"/>
        <end position="69"/>
    </location>
</feature>
<dbReference type="Proteomes" id="UP001219567">
    <property type="component" value="Chromosome 1"/>
</dbReference>
<feature type="transmembrane region" description="Helical" evidence="10">
    <location>
        <begin position="416"/>
        <end position="438"/>
    </location>
</feature>
<evidence type="ECO:0000256" key="7">
    <source>
        <dbReference type="ARBA" id="ARBA00023136"/>
    </source>
</evidence>
<protein>
    <submittedName>
        <fullName evidence="11">Heme o synthase</fullName>
        <ecNumber evidence="11">2.5.1.141</ecNumber>
    </submittedName>
</protein>
<keyword evidence="11" id="KW-0808">Transferase</keyword>
<evidence type="ECO:0000256" key="3">
    <source>
        <dbReference type="ARBA" id="ARBA00022692"/>
    </source>
</evidence>
<feature type="compositionally biased region" description="Basic and acidic residues" evidence="9">
    <location>
        <begin position="31"/>
        <end position="40"/>
    </location>
</feature>
<evidence type="ECO:0000313" key="12">
    <source>
        <dbReference type="Proteomes" id="UP001219567"/>
    </source>
</evidence>
<sequence length="503" mass="56094">MLRRGFRATAQLRARPLPRFISTSAIPKAGSKKDVAKEQNKNAQETPKSRTTEEHRQSPSETSSPVDSSEVARDARKKMAKQIRAVDEWPNTAEDGSDSAQPLVSPTAEDLLKQRFLHAQKRTPGSSLMLGGSGTLKDMPSFFRDQNGAVRPEDTSLMGSPSTSSSAATTTAPGASAEQDAESLEHEPDSDNSDKEPDSSRSAADSSKPLEPTGFESSDLPIPPREPSYFEFEQPFNTHNFVRRLEDGGWIDRSSNSALSPGERTTVSSEISRRHDPAEAVMDLTRKMLQERGEQLVLQHIDRSYLDNRLYLFSSALSELRTEVRVRARNDAAALRSLTSLLQREVDGLSQKMQAEVERLKHDIQVDMNQRKHEVKEENNSLELDIQDLNNRFTIFLSDLKTEIEQSIKWDATRRALALVFGIVAILVSTLALADYFSRPEVMETARKIKERKAAVSDAPRVPRHGKAQEDSAVNGMESSMPKSAEEWGLVPRYDSEGEVRYV</sequence>
<evidence type="ECO:0000256" key="10">
    <source>
        <dbReference type="SAM" id="Phobius"/>
    </source>
</evidence>
<feature type="region of interest" description="Disordered" evidence="9">
    <location>
        <begin position="453"/>
        <end position="486"/>
    </location>
</feature>
<keyword evidence="7 10" id="KW-0472">Membrane</keyword>
<keyword evidence="5 8" id="KW-0175">Coiled coil</keyword>
<keyword evidence="6" id="KW-0496">Mitochondrion</keyword>
<keyword evidence="4 10" id="KW-1133">Transmembrane helix</keyword>
<feature type="compositionally biased region" description="Low complexity" evidence="9">
    <location>
        <begin position="159"/>
        <end position="177"/>
    </location>
</feature>
<evidence type="ECO:0000256" key="2">
    <source>
        <dbReference type="ARBA" id="ARBA00004370"/>
    </source>
</evidence>
<evidence type="ECO:0000256" key="1">
    <source>
        <dbReference type="ARBA" id="ARBA00004173"/>
    </source>
</evidence>
<dbReference type="EMBL" id="CP119943">
    <property type="protein sequence ID" value="WFC97486.1"/>
    <property type="molecule type" value="Genomic_DNA"/>
</dbReference>
<dbReference type="GO" id="GO:0005739">
    <property type="term" value="C:mitochondrion"/>
    <property type="evidence" value="ECO:0007669"/>
    <property type="project" value="UniProtKB-SubCell"/>
</dbReference>
<proteinExistence type="predicted"/>
<organism evidence="11 12">
    <name type="scientific">Malassezia yamatoensis</name>
    <dbReference type="NCBI Taxonomy" id="253288"/>
    <lineage>
        <taxon>Eukaryota</taxon>
        <taxon>Fungi</taxon>
        <taxon>Dikarya</taxon>
        <taxon>Basidiomycota</taxon>
        <taxon>Ustilaginomycotina</taxon>
        <taxon>Malasseziomycetes</taxon>
        <taxon>Malasseziales</taxon>
        <taxon>Malasseziaceae</taxon>
        <taxon>Malassezia</taxon>
    </lineage>
</organism>
<feature type="region of interest" description="Disordered" evidence="9">
    <location>
        <begin position="1"/>
        <end position="230"/>
    </location>
</feature>
<evidence type="ECO:0000313" key="11">
    <source>
        <dbReference type="EMBL" id="WFC97486.1"/>
    </source>
</evidence>
<feature type="coiled-coil region" evidence="8">
    <location>
        <begin position="365"/>
        <end position="392"/>
    </location>
</feature>
<dbReference type="InterPro" id="IPR024461">
    <property type="entry name" value="CCDC90-like"/>
</dbReference>
<evidence type="ECO:0000256" key="5">
    <source>
        <dbReference type="ARBA" id="ARBA00023054"/>
    </source>
</evidence>
<dbReference type="GO" id="GO:0016020">
    <property type="term" value="C:membrane"/>
    <property type="evidence" value="ECO:0007669"/>
    <property type="project" value="UniProtKB-SubCell"/>
</dbReference>
<evidence type="ECO:0000256" key="8">
    <source>
        <dbReference type="SAM" id="Coils"/>
    </source>
</evidence>
<evidence type="ECO:0000256" key="9">
    <source>
        <dbReference type="SAM" id="MobiDB-lite"/>
    </source>
</evidence>
<feature type="compositionally biased region" description="Basic and acidic residues" evidence="9">
    <location>
        <begin position="47"/>
        <end position="58"/>
    </location>
</feature>
<dbReference type="PANTHER" id="PTHR14360:SF12">
    <property type="entry name" value="MOZ PROTEIN REPRESENTS A CHROMATIN-ASSOCIATED ACETYLTRANSFERASE"/>
    <property type="match status" value="1"/>
</dbReference>